<protein>
    <submittedName>
        <fullName evidence="3">MYXO-CTERM domain-containing protein/TIGR04222 domain-containing protein</fullName>
    </submittedName>
</protein>
<evidence type="ECO:0000256" key="1">
    <source>
        <dbReference type="SAM" id="MobiDB-lite"/>
    </source>
</evidence>
<organism evidence="3 4">
    <name type="scientific">Streptoalloteichus hindustanus</name>
    <dbReference type="NCBI Taxonomy" id="2017"/>
    <lineage>
        <taxon>Bacteria</taxon>
        <taxon>Bacillati</taxon>
        <taxon>Actinomycetota</taxon>
        <taxon>Actinomycetes</taxon>
        <taxon>Pseudonocardiales</taxon>
        <taxon>Pseudonocardiaceae</taxon>
        <taxon>Streptoalloteichus</taxon>
    </lineage>
</organism>
<gene>
    <name evidence="3" type="ORF">SAMN05444320_106409</name>
</gene>
<keyword evidence="2" id="KW-0812">Transmembrane</keyword>
<dbReference type="EMBL" id="FQVN01000006">
    <property type="protein sequence ID" value="SHG11160.1"/>
    <property type="molecule type" value="Genomic_DNA"/>
</dbReference>
<sequence length="284" mass="29625">MEPWGLSEPKFLALYLTALPVALSWASAVRSTLWRPNQPADSRPLDLLELAFLAGGVRRVAEVLVARQLDAGAMRLAAGVLVPVPPPTTATGVDELVARAVPTHGRPLARVLAEVGRSPAVDALGARLVRAGYAVDPHAVGRARAVAVLPLLLLAAVGLVRWCTGLVSGEPIDWDTGLVGLTLLAAVWVRRRRPPTRTAAGDRVLRAARRAVWEPTTDDGTPLAGFDPAVVRVAGPAGVVALDGLAAHPDHPRDPSGDGSGTAGWPPGWWRGDSVTGSNSHGVV</sequence>
<feature type="compositionally biased region" description="Polar residues" evidence="1">
    <location>
        <begin position="275"/>
        <end position="284"/>
    </location>
</feature>
<feature type="region of interest" description="Disordered" evidence="1">
    <location>
        <begin position="245"/>
        <end position="284"/>
    </location>
</feature>
<feature type="transmembrane region" description="Helical" evidence="2">
    <location>
        <begin position="143"/>
        <end position="160"/>
    </location>
</feature>
<keyword evidence="2" id="KW-1133">Transmembrane helix</keyword>
<dbReference type="Proteomes" id="UP000184501">
    <property type="component" value="Unassembled WGS sequence"/>
</dbReference>
<dbReference type="InterPro" id="IPR026467">
    <property type="entry name" value="Ser/Gly_Cys_C_dom"/>
</dbReference>
<evidence type="ECO:0000313" key="4">
    <source>
        <dbReference type="Proteomes" id="UP000184501"/>
    </source>
</evidence>
<name>A0A1M5H584_STRHI</name>
<feature type="transmembrane region" description="Helical" evidence="2">
    <location>
        <begin position="12"/>
        <end position="33"/>
    </location>
</feature>
<keyword evidence="2" id="KW-0472">Membrane</keyword>
<keyword evidence="4" id="KW-1185">Reference proteome</keyword>
<feature type="transmembrane region" description="Helical" evidence="2">
    <location>
        <begin position="172"/>
        <end position="189"/>
    </location>
</feature>
<accession>A0A1M5H584</accession>
<dbReference type="STRING" id="2017.SAMN05444320_106409"/>
<evidence type="ECO:0000313" key="3">
    <source>
        <dbReference type="EMBL" id="SHG11160.1"/>
    </source>
</evidence>
<dbReference type="RefSeq" id="WP_073485720.1">
    <property type="nucleotide sequence ID" value="NZ_FQVN01000006.1"/>
</dbReference>
<dbReference type="AlphaFoldDB" id="A0A1M5H584"/>
<proteinExistence type="predicted"/>
<dbReference type="OrthoDB" id="3620552at2"/>
<dbReference type="NCBIfam" id="TIGR04222">
    <property type="entry name" value="near_uncomplex"/>
    <property type="match status" value="1"/>
</dbReference>
<reference evidence="3 4" key="1">
    <citation type="submission" date="2016-11" db="EMBL/GenBank/DDBJ databases">
        <authorList>
            <person name="Jaros S."/>
            <person name="Januszkiewicz K."/>
            <person name="Wedrychowicz H."/>
        </authorList>
    </citation>
    <scope>NUCLEOTIDE SEQUENCE [LARGE SCALE GENOMIC DNA]</scope>
    <source>
        <strain evidence="3 4">DSM 44523</strain>
    </source>
</reference>
<evidence type="ECO:0000256" key="2">
    <source>
        <dbReference type="SAM" id="Phobius"/>
    </source>
</evidence>